<feature type="transmembrane region" description="Helical" evidence="7">
    <location>
        <begin position="343"/>
        <end position="364"/>
    </location>
</feature>
<dbReference type="Proteomes" id="UP000001683">
    <property type="component" value="Chromosome"/>
</dbReference>
<feature type="transmembrane region" description="Helical" evidence="7">
    <location>
        <begin position="42"/>
        <end position="66"/>
    </location>
</feature>
<evidence type="ECO:0000256" key="2">
    <source>
        <dbReference type="ARBA" id="ARBA00022448"/>
    </source>
</evidence>
<dbReference type="PROSITE" id="PS00610">
    <property type="entry name" value="NA_NEUROTRAN_SYMP_1"/>
    <property type="match status" value="1"/>
</dbReference>
<dbReference type="CDD" id="cd10336">
    <property type="entry name" value="SLC6sbd_Tyt1-Like"/>
    <property type="match status" value="1"/>
</dbReference>
<feature type="transmembrane region" description="Helical" evidence="7">
    <location>
        <begin position="384"/>
        <end position="406"/>
    </location>
</feature>
<dbReference type="GO" id="GO:0015293">
    <property type="term" value="F:symporter activity"/>
    <property type="evidence" value="ECO:0007669"/>
    <property type="project" value="UniProtKB-KW"/>
</dbReference>
<feature type="transmembrane region" description="Helical" evidence="7">
    <location>
        <begin position="145"/>
        <end position="164"/>
    </location>
</feature>
<dbReference type="HOGENOM" id="CLU_006855_3_4_9"/>
<keyword evidence="5 7" id="KW-0472">Membrane</keyword>
<dbReference type="PANTHER" id="PTHR42948">
    <property type="entry name" value="TRANSPORTER"/>
    <property type="match status" value="1"/>
</dbReference>
<evidence type="ECO:0000313" key="8">
    <source>
        <dbReference type="EMBL" id="ACB83629.1"/>
    </source>
</evidence>
<keyword evidence="3 6" id="KW-0812">Transmembrane</keyword>
<dbReference type="PANTHER" id="PTHR42948:SF1">
    <property type="entry name" value="TRANSPORTER"/>
    <property type="match status" value="1"/>
</dbReference>
<dbReference type="GO" id="GO:0016020">
    <property type="term" value="C:membrane"/>
    <property type="evidence" value="ECO:0007669"/>
    <property type="project" value="UniProtKB-SubCell"/>
</dbReference>
<dbReference type="PRINTS" id="PR00176">
    <property type="entry name" value="NANEUSMPORT"/>
</dbReference>
<feature type="transmembrane region" description="Helical" evidence="7">
    <location>
        <begin position="215"/>
        <end position="239"/>
    </location>
</feature>
<protein>
    <recommendedName>
        <fullName evidence="6">Transporter</fullName>
    </recommendedName>
</protein>
<dbReference type="AlphaFoldDB" id="B2A317"/>
<feature type="transmembrane region" description="Helical" evidence="7">
    <location>
        <begin position="426"/>
        <end position="444"/>
    </location>
</feature>
<organism evidence="8 9">
    <name type="scientific">Natranaerobius thermophilus (strain ATCC BAA-1301 / DSM 18059 / JW/NM-WN-LF)</name>
    <dbReference type="NCBI Taxonomy" id="457570"/>
    <lineage>
        <taxon>Bacteria</taxon>
        <taxon>Bacillati</taxon>
        <taxon>Bacillota</taxon>
        <taxon>Clostridia</taxon>
        <taxon>Natranaerobiales</taxon>
        <taxon>Natranaerobiaceae</taxon>
        <taxon>Natranaerobius</taxon>
    </lineage>
</organism>
<feature type="transmembrane region" description="Helical" evidence="7">
    <location>
        <begin position="87"/>
        <end position="108"/>
    </location>
</feature>
<feature type="transmembrane region" description="Helical" evidence="7">
    <location>
        <begin position="173"/>
        <end position="195"/>
    </location>
</feature>
<dbReference type="InterPro" id="IPR000175">
    <property type="entry name" value="Na/ntran_symport"/>
</dbReference>
<gene>
    <name evidence="8" type="ordered locus">Nther_0030</name>
</gene>
<dbReference type="OrthoDB" id="9762833at2"/>
<reference evidence="8 9" key="1">
    <citation type="submission" date="2008-04" db="EMBL/GenBank/DDBJ databases">
        <title>Complete sequence of chromosome of Natranaerobius thermophilus JW/NM-WN-LF.</title>
        <authorList>
            <consortium name="US DOE Joint Genome Institute"/>
            <person name="Copeland A."/>
            <person name="Lucas S."/>
            <person name="Lapidus A."/>
            <person name="Glavina del Rio T."/>
            <person name="Dalin E."/>
            <person name="Tice H."/>
            <person name="Bruce D."/>
            <person name="Goodwin L."/>
            <person name="Pitluck S."/>
            <person name="Chertkov O."/>
            <person name="Brettin T."/>
            <person name="Detter J.C."/>
            <person name="Han C."/>
            <person name="Kuske C.R."/>
            <person name="Schmutz J."/>
            <person name="Larimer F."/>
            <person name="Land M."/>
            <person name="Hauser L."/>
            <person name="Kyrpides N."/>
            <person name="Lykidis A."/>
            <person name="Mesbah N.M."/>
            <person name="Wiegel J."/>
        </authorList>
    </citation>
    <scope>NUCLEOTIDE SEQUENCE [LARGE SCALE GENOMIC DNA]</scope>
    <source>
        <strain evidence="9">ATCC BAA-1301 / DSM 18059 / JW/NM-WN-LF</strain>
    </source>
</reference>
<dbReference type="InterPro" id="IPR047218">
    <property type="entry name" value="YocR/YhdH-like"/>
</dbReference>
<dbReference type="FunCoup" id="B2A317">
    <property type="interactions" value="76"/>
</dbReference>
<keyword evidence="4 7" id="KW-1133">Transmembrane helix</keyword>
<keyword evidence="6" id="KW-0769">Symport</keyword>
<dbReference type="eggNOG" id="COG0733">
    <property type="taxonomic scope" value="Bacteria"/>
</dbReference>
<keyword evidence="2 6" id="KW-0813">Transport</keyword>
<dbReference type="InParanoid" id="B2A317"/>
<dbReference type="SUPFAM" id="SSF161070">
    <property type="entry name" value="SNF-like"/>
    <property type="match status" value="1"/>
</dbReference>
<dbReference type="RefSeq" id="WP_012446520.1">
    <property type="nucleotide sequence ID" value="NC_010718.1"/>
</dbReference>
<dbReference type="Pfam" id="PF00209">
    <property type="entry name" value="SNF"/>
    <property type="match status" value="2"/>
</dbReference>
<dbReference type="EMBL" id="CP001034">
    <property type="protein sequence ID" value="ACB83629.1"/>
    <property type="molecule type" value="Genomic_DNA"/>
</dbReference>
<keyword evidence="9" id="KW-1185">Reference proteome</keyword>
<comment type="subcellular location">
    <subcellularLocation>
        <location evidence="1">Membrane</location>
        <topology evidence="1">Multi-pass membrane protein</topology>
    </subcellularLocation>
</comment>
<evidence type="ECO:0000256" key="3">
    <source>
        <dbReference type="ARBA" id="ARBA00022692"/>
    </source>
</evidence>
<evidence type="ECO:0000313" key="9">
    <source>
        <dbReference type="Proteomes" id="UP000001683"/>
    </source>
</evidence>
<proteinExistence type="inferred from homology"/>
<evidence type="ECO:0000256" key="1">
    <source>
        <dbReference type="ARBA" id="ARBA00004141"/>
    </source>
</evidence>
<evidence type="ECO:0000256" key="5">
    <source>
        <dbReference type="ARBA" id="ARBA00023136"/>
    </source>
</evidence>
<dbReference type="KEGG" id="nth:Nther_0030"/>
<evidence type="ECO:0000256" key="4">
    <source>
        <dbReference type="ARBA" id="ARBA00022989"/>
    </source>
</evidence>
<comment type="similarity">
    <text evidence="6">Belongs to the sodium:neurotransmitter symporter (SNF) (TC 2.A.22) family.</text>
</comment>
<feature type="transmembrane region" description="Helical" evidence="7">
    <location>
        <begin position="251"/>
        <end position="277"/>
    </location>
</feature>
<name>B2A317_NATTJ</name>
<feature type="transmembrane region" description="Helical" evidence="7">
    <location>
        <begin position="302"/>
        <end position="331"/>
    </location>
</feature>
<dbReference type="PROSITE" id="PS50267">
    <property type="entry name" value="NA_NEUROTRAN_SYMP_3"/>
    <property type="match status" value="1"/>
</dbReference>
<dbReference type="NCBIfam" id="NF037979">
    <property type="entry name" value="Na_transp"/>
    <property type="match status" value="1"/>
</dbReference>
<reference evidence="8 9" key="2">
    <citation type="journal article" date="2011" name="J. Bacteriol.">
        <title>Complete genome sequence of the anaerobic, halophilic alkalithermophile Natranaerobius thermophilus JW/NM-WN-LF.</title>
        <authorList>
            <person name="Zhao B."/>
            <person name="Mesbah N.M."/>
            <person name="Dalin E."/>
            <person name="Goodwin L."/>
            <person name="Nolan M."/>
            <person name="Pitluck S."/>
            <person name="Chertkov O."/>
            <person name="Brettin T.S."/>
            <person name="Han J."/>
            <person name="Larimer F.W."/>
            <person name="Land M.L."/>
            <person name="Hauser L."/>
            <person name="Kyrpides N."/>
            <person name="Wiegel J."/>
        </authorList>
    </citation>
    <scope>NUCLEOTIDE SEQUENCE [LARGE SCALE GENOMIC DNA]</scope>
    <source>
        <strain evidence="9">ATCC BAA-1301 / DSM 18059 / JW/NM-WN-LF</strain>
    </source>
</reference>
<evidence type="ECO:0000256" key="7">
    <source>
        <dbReference type="SAM" id="Phobius"/>
    </source>
</evidence>
<dbReference type="InterPro" id="IPR037272">
    <property type="entry name" value="SNS_sf"/>
</dbReference>
<accession>B2A317</accession>
<feature type="transmembrane region" description="Helical" evidence="7">
    <location>
        <begin position="12"/>
        <end position="30"/>
    </location>
</feature>
<dbReference type="STRING" id="457570.Nther_0030"/>
<evidence type="ECO:0000256" key="6">
    <source>
        <dbReference type="RuleBase" id="RU003732"/>
    </source>
</evidence>
<sequence>MPNEPREQWASRLGFVLAAAGSAVGLGNIWRFPYVVGEHGGAAFLFLYLIAIVLIGYPVMITEISMGRSTQKNPVGAFKALAPNTPWWLVGGLGVLTGFVILSFYSVIAGWSMSYIFKAIAGFPEGAGANEQLFGQHIAGVAEPLIYHFIFMVITVGVIAAGVVKGIQRIVELLMPILVVLLLIVVFRGVTLEGAGEGLAFLFSPDFSAVQPETILSAIGQSFFTLSLGMGAIITYGSYLSSKDEVPNSAIQIIGADTGIAILAGLAIFPAMFALGFETTQGPGLVFITLPAVFAEMPMGELFGFLFFLLLSIAALTSAISLLEVVAAYVIDEKNWPRKKAAAVVGAIIFVVGIPPALHAGVLSDVTIIGMDMLDFYDFISDSIMLPLGGVLTVIFAGHVWGMKNVADEANKGSRGLKIGHWMEPLLKYVIPLGVLIVMIVGIIDTLGG</sequence>